<dbReference type="InterPro" id="IPR038770">
    <property type="entry name" value="Na+/solute_symporter_sf"/>
</dbReference>
<dbReference type="NCBIfam" id="TIGR00832">
    <property type="entry name" value="acr3"/>
    <property type="match status" value="1"/>
</dbReference>
<dbReference type="PANTHER" id="PTHR43057">
    <property type="entry name" value="ARSENITE EFFLUX TRANSPORTER"/>
    <property type="match status" value="1"/>
</dbReference>
<evidence type="ECO:0000256" key="10">
    <source>
        <dbReference type="SAM" id="Phobius"/>
    </source>
</evidence>
<organism evidence="11 12">
    <name type="scientific">Photobacterium sp. (strain ATCC 43367)</name>
    <dbReference type="NCBI Taxonomy" id="379097"/>
    <lineage>
        <taxon>Bacteria</taxon>
        <taxon>Pseudomonadati</taxon>
        <taxon>Pseudomonadota</taxon>
        <taxon>Gammaproteobacteria</taxon>
        <taxon>Vibrionales</taxon>
        <taxon>Vibrionaceae</taxon>
        <taxon>Vibrio</taxon>
        <taxon>Vibrio oreintalis group</taxon>
    </lineage>
</organism>
<sequence length="352" mass="38371">MTTQALTENAANNMSFLDRYLTVWIFVAMALGVAIGVFFPAVAQLNETLSVGSTNIPLAIGLILMMYPPLAKVDYSLLGRVKQDKQAIALSLIMNWIVGPILMFILAITFLGDHPGYMVGIILIGLARCIAMVLVWNDIGGGNKEYGAALVAINSAFQIVTYSFMAWLFITVLPPLLGYQGFAVDISMVDIAQSVLIYLGIPFIAGFLSRKILVSRKGEQWYNKVFIPRISPITLIALLATIVLMFSLKGDMIVELPMDVLRVALPLAIYFVVMFFASFYIGKKLGIDYDKNASIAFTATGNNFELAIAVSIAVFGINSDQAFAGVIGPLIEVPVLIALVNIALRLKAKYHQ</sequence>
<evidence type="ECO:0000256" key="3">
    <source>
        <dbReference type="ARBA" id="ARBA00022448"/>
    </source>
</evidence>
<feature type="transmembrane region" description="Helical" evidence="10">
    <location>
        <begin position="148"/>
        <end position="171"/>
    </location>
</feature>
<evidence type="ECO:0000313" key="11">
    <source>
        <dbReference type="EMBL" id="KGY10385.1"/>
    </source>
</evidence>
<feature type="transmembrane region" description="Helical" evidence="10">
    <location>
        <begin position="323"/>
        <end position="344"/>
    </location>
</feature>
<comment type="subcellular location">
    <subcellularLocation>
        <location evidence="1 9">Cell membrane</location>
        <topology evidence="1 9">Multi-pass membrane protein</topology>
    </subcellularLocation>
</comment>
<dbReference type="PANTHER" id="PTHR43057:SF1">
    <property type="entry name" value="ARSENICAL-RESISTANCE PROTEIN 3"/>
    <property type="match status" value="1"/>
</dbReference>
<evidence type="ECO:0000256" key="7">
    <source>
        <dbReference type="ARBA" id="ARBA00022989"/>
    </source>
</evidence>
<keyword evidence="7 9" id="KW-1133">Transmembrane helix</keyword>
<keyword evidence="3 9" id="KW-0813">Transport</keyword>
<dbReference type="Pfam" id="PF01758">
    <property type="entry name" value="SBF"/>
    <property type="match status" value="1"/>
</dbReference>
<keyword evidence="4 9" id="KW-1003">Cell membrane</keyword>
<comment type="similarity">
    <text evidence="2 9">Belongs to the arsenical resistance-3 (ACR3) (TC 2.A.59) family.</text>
</comment>
<keyword evidence="5 9" id="KW-0812">Transmembrane</keyword>
<dbReference type="PIRSF" id="PIRSF005508">
    <property type="entry name" value="Acr3"/>
    <property type="match status" value="1"/>
</dbReference>
<feature type="transmembrane region" description="Helical" evidence="10">
    <location>
        <begin position="293"/>
        <end position="317"/>
    </location>
</feature>
<dbReference type="Proteomes" id="UP000030451">
    <property type="component" value="Unassembled WGS sequence"/>
</dbReference>
<dbReference type="GO" id="GO:0046685">
    <property type="term" value="P:response to arsenic-containing substance"/>
    <property type="evidence" value="ECO:0007669"/>
    <property type="project" value="UniProtKB-KW"/>
</dbReference>
<feature type="transmembrane region" description="Helical" evidence="10">
    <location>
        <begin position="117"/>
        <end position="136"/>
    </location>
</feature>
<dbReference type="GO" id="GO:0005886">
    <property type="term" value="C:plasma membrane"/>
    <property type="evidence" value="ECO:0007669"/>
    <property type="project" value="UniProtKB-SubCell"/>
</dbReference>
<feature type="transmembrane region" description="Helical" evidence="10">
    <location>
        <begin position="260"/>
        <end position="281"/>
    </location>
</feature>
<keyword evidence="6" id="KW-0059">Arsenical resistance</keyword>
<evidence type="ECO:0000256" key="8">
    <source>
        <dbReference type="ARBA" id="ARBA00023136"/>
    </source>
</evidence>
<dbReference type="GO" id="GO:0015104">
    <property type="term" value="F:antimonite transmembrane transporter activity"/>
    <property type="evidence" value="ECO:0007669"/>
    <property type="project" value="TreeGrafter"/>
</dbReference>
<evidence type="ECO:0000256" key="5">
    <source>
        <dbReference type="ARBA" id="ARBA00022692"/>
    </source>
</evidence>
<evidence type="ECO:0000256" key="9">
    <source>
        <dbReference type="PIRNR" id="PIRNR005508"/>
    </source>
</evidence>
<dbReference type="STRING" id="379097.SE23_03140"/>
<feature type="transmembrane region" description="Helical" evidence="10">
    <location>
        <begin position="88"/>
        <end position="111"/>
    </location>
</feature>
<dbReference type="GO" id="GO:0015297">
    <property type="term" value="F:antiporter activity"/>
    <property type="evidence" value="ECO:0007669"/>
    <property type="project" value="UniProtKB-UniRule"/>
</dbReference>
<dbReference type="RefSeq" id="WP_038188827.1">
    <property type="nucleotide sequence ID" value="NZ_JRWP01000004.1"/>
</dbReference>
<feature type="transmembrane region" description="Helical" evidence="10">
    <location>
        <begin position="230"/>
        <end position="248"/>
    </location>
</feature>
<proteinExistence type="inferred from homology"/>
<feature type="transmembrane region" description="Helical" evidence="10">
    <location>
        <begin position="191"/>
        <end position="209"/>
    </location>
</feature>
<gene>
    <name evidence="11" type="ORF">NM06_05635</name>
</gene>
<dbReference type="FunFam" id="1.20.1530.20:FF:000009">
    <property type="entry name" value="Arsenite transporter, ACR3 family"/>
    <property type="match status" value="1"/>
</dbReference>
<protein>
    <submittedName>
        <fullName evidence="11">Arsenic resistance protein ArsB</fullName>
    </submittedName>
</protein>
<feature type="transmembrane region" description="Helical" evidence="10">
    <location>
        <begin position="21"/>
        <end position="43"/>
    </location>
</feature>
<dbReference type="EMBL" id="JRWP01000004">
    <property type="protein sequence ID" value="KGY10385.1"/>
    <property type="molecule type" value="Genomic_DNA"/>
</dbReference>
<comment type="caution">
    <text evidence="11">The sequence shown here is derived from an EMBL/GenBank/DDBJ whole genome shotgun (WGS) entry which is preliminary data.</text>
</comment>
<evidence type="ECO:0000256" key="4">
    <source>
        <dbReference type="ARBA" id="ARBA00022475"/>
    </source>
</evidence>
<evidence type="ECO:0000256" key="2">
    <source>
        <dbReference type="ARBA" id="ARBA00010110"/>
    </source>
</evidence>
<dbReference type="Gene3D" id="1.20.1530.20">
    <property type="match status" value="1"/>
</dbReference>
<evidence type="ECO:0000256" key="1">
    <source>
        <dbReference type="ARBA" id="ARBA00004651"/>
    </source>
</evidence>
<evidence type="ECO:0000256" key="6">
    <source>
        <dbReference type="ARBA" id="ARBA00022849"/>
    </source>
</evidence>
<dbReference type="AlphaFoldDB" id="A0A0A5I1H7"/>
<reference evidence="11 12" key="1">
    <citation type="submission" date="2014-10" db="EMBL/GenBank/DDBJ databases">
        <title>Genome sequencing of Vibrio sinaloensis T08.</title>
        <authorList>
            <person name="Chan K.-G."/>
            <person name="Mohamad N.I."/>
        </authorList>
    </citation>
    <scope>NUCLEOTIDE SEQUENCE [LARGE SCALE GENOMIC DNA]</scope>
    <source>
        <strain evidence="11 12">T08</strain>
    </source>
</reference>
<dbReference type="InterPro" id="IPR002657">
    <property type="entry name" value="BilAc:Na_symport/Acr3"/>
</dbReference>
<dbReference type="OrthoDB" id="5290400at2"/>
<accession>A0A0A5I1H7</accession>
<evidence type="ECO:0000313" key="12">
    <source>
        <dbReference type="Proteomes" id="UP000030451"/>
    </source>
</evidence>
<keyword evidence="8 9" id="KW-0472">Membrane</keyword>
<dbReference type="InterPro" id="IPR004706">
    <property type="entry name" value="Arsenical-R_Acr3"/>
</dbReference>
<name>A0A0A5I1H7_PHOS4</name>
<dbReference type="GO" id="GO:0015105">
    <property type="term" value="F:arsenite transmembrane transporter activity"/>
    <property type="evidence" value="ECO:0007669"/>
    <property type="project" value="TreeGrafter"/>
</dbReference>